<comment type="caution">
    <text evidence="3">The sequence shown here is derived from an EMBL/GenBank/DDBJ whole genome shotgun (WGS) entry which is preliminary data.</text>
</comment>
<dbReference type="PANTHER" id="PTHR43157:SF31">
    <property type="entry name" value="PHOSPHATIDYLINOSITOL-GLYCAN BIOSYNTHESIS CLASS F PROTEIN"/>
    <property type="match status" value="1"/>
</dbReference>
<evidence type="ECO:0000313" key="3">
    <source>
        <dbReference type="EMBL" id="KAH3711944.1"/>
    </source>
</evidence>
<sequence length="239" mass="26547">MSSKPSISGLPHGMPNPDAIFQSWWPIIIALVGGLIYGLRQYFRGARCTSATKLVGKVAVITGGNGGIGKYIAEDFAKRGAKVYLACKDEKNGTEVANELKKKTGNDKIVCLKCDLASFKSVQSFTDAFKKKEENLHFLINNAGIMMHPQLTTEDKFEIHFQVNYLGHALLTHLLMATLKRSGPSRIVMTTAPAYQLAHIDLEDINWEQKEYNCAGLYAQSKLACVLFTKEFARRSKLE</sequence>
<dbReference type="AlphaFoldDB" id="A0A9D3Z835"/>
<keyword evidence="2" id="KW-1133">Transmembrane helix</keyword>
<evidence type="ECO:0000256" key="2">
    <source>
        <dbReference type="SAM" id="Phobius"/>
    </source>
</evidence>
<dbReference type="GO" id="GO:0016491">
    <property type="term" value="F:oxidoreductase activity"/>
    <property type="evidence" value="ECO:0007669"/>
    <property type="project" value="UniProtKB-KW"/>
</dbReference>
<accession>A0A9D3Z835</accession>
<evidence type="ECO:0000256" key="1">
    <source>
        <dbReference type="ARBA" id="ARBA00023002"/>
    </source>
</evidence>
<feature type="non-terminal residue" evidence="3">
    <location>
        <position position="1"/>
    </location>
</feature>
<dbReference type="PANTHER" id="PTHR43157">
    <property type="entry name" value="PHOSPHATIDYLINOSITOL-GLYCAN BIOSYNTHESIS CLASS F PROTEIN-RELATED"/>
    <property type="match status" value="1"/>
</dbReference>
<reference evidence="3" key="2">
    <citation type="submission" date="2020-11" db="EMBL/GenBank/DDBJ databases">
        <authorList>
            <person name="McCartney M.A."/>
            <person name="Auch B."/>
            <person name="Kono T."/>
            <person name="Mallez S."/>
            <person name="Becker A."/>
            <person name="Gohl D.M."/>
            <person name="Silverstein K.A.T."/>
            <person name="Koren S."/>
            <person name="Bechman K.B."/>
            <person name="Herman A."/>
            <person name="Abrahante J.E."/>
            <person name="Garbe J."/>
        </authorList>
    </citation>
    <scope>NUCLEOTIDE SEQUENCE</scope>
    <source>
        <strain evidence="3">Duluth1</strain>
        <tissue evidence="3">Whole animal</tissue>
    </source>
</reference>
<feature type="transmembrane region" description="Helical" evidence="2">
    <location>
        <begin position="20"/>
        <end position="39"/>
    </location>
</feature>
<keyword evidence="2" id="KW-0472">Membrane</keyword>
<evidence type="ECO:0000313" key="4">
    <source>
        <dbReference type="Proteomes" id="UP000828390"/>
    </source>
</evidence>
<dbReference type="EMBL" id="JAIWYP010000014">
    <property type="protein sequence ID" value="KAH3711944.1"/>
    <property type="molecule type" value="Genomic_DNA"/>
</dbReference>
<dbReference type="PRINTS" id="PR00081">
    <property type="entry name" value="GDHRDH"/>
</dbReference>
<dbReference type="SUPFAM" id="SSF51735">
    <property type="entry name" value="NAD(P)-binding Rossmann-fold domains"/>
    <property type="match status" value="1"/>
</dbReference>
<dbReference type="Pfam" id="PF00106">
    <property type="entry name" value="adh_short"/>
    <property type="match status" value="1"/>
</dbReference>
<keyword evidence="1" id="KW-0560">Oxidoreductase</keyword>
<organism evidence="3 4">
    <name type="scientific">Dreissena polymorpha</name>
    <name type="common">Zebra mussel</name>
    <name type="synonym">Mytilus polymorpha</name>
    <dbReference type="NCBI Taxonomy" id="45954"/>
    <lineage>
        <taxon>Eukaryota</taxon>
        <taxon>Metazoa</taxon>
        <taxon>Spiralia</taxon>
        <taxon>Lophotrochozoa</taxon>
        <taxon>Mollusca</taxon>
        <taxon>Bivalvia</taxon>
        <taxon>Autobranchia</taxon>
        <taxon>Heteroconchia</taxon>
        <taxon>Euheterodonta</taxon>
        <taxon>Imparidentia</taxon>
        <taxon>Neoheterodontei</taxon>
        <taxon>Myida</taxon>
        <taxon>Dreissenoidea</taxon>
        <taxon>Dreissenidae</taxon>
        <taxon>Dreissena</taxon>
    </lineage>
</organism>
<protein>
    <submittedName>
        <fullName evidence="3">Uncharacterized protein</fullName>
    </submittedName>
</protein>
<gene>
    <name evidence="3" type="ORF">DPMN_071620</name>
</gene>
<reference evidence="3" key="1">
    <citation type="journal article" date="2019" name="bioRxiv">
        <title>The Genome of the Zebra Mussel, Dreissena polymorpha: A Resource for Invasive Species Research.</title>
        <authorList>
            <person name="McCartney M.A."/>
            <person name="Auch B."/>
            <person name="Kono T."/>
            <person name="Mallez S."/>
            <person name="Zhang Y."/>
            <person name="Obille A."/>
            <person name="Becker A."/>
            <person name="Abrahante J.E."/>
            <person name="Garbe J."/>
            <person name="Badalamenti J.P."/>
            <person name="Herman A."/>
            <person name="Mangelson H."/>
            <person name="Liachko I."/>
            <person name="Sullivan S."/>
            <person name="Sone E.D."/>
            <person name="Koren S."/>
            <person name="Silverstein K.A.T."/>
            <person name="Beckman K.B."/>
            <person name="Gohl D.M."/>
        </authorList>
    </citation>
    <scope>NUCLEOTIDE SEQUENCE</scope>
    <source>
        <strain evidence="3">Duluth1</strain>
        <tissue evidence="3">Whole animal</tissue>
    </source>
</reference>
<keyword evidence="4" id="KW-1185">Reference proteome</keyword>
<dbReference type="Gene3D" id="3.40.50.720">
    <property type="entry name" value="NAD(P)-binding Rossmann-like Domain"/>
    <property type="match status" value="1"/>
</dbReference>
<keyword evidence="2" id="KW-0812">Transmembrane</keyword>
<proteinExistence type="predicted"/>
<name>A0A9D3Z835_DREPO</name>
<dbReference type="InterPro" id="IPR002347">
    <property type="entry name" value="SDR_fam"/>
</dbReference>
<dbReference type="InterPro" id="IPR036291">
    <property type="entry name" value="NAD(P)-bd_dom_sf"/>
</dbReference>
<dbReference type="Proteomes" id="UP000828390">
    <property type="component" value="Unassembled WGS sequence"/>
</dbReference>